<reference evidence="1" key="1">
    <citation type="submission" date="2018-02" db="EMBL/GenBank/DDBJ databases">
        <title>Rhizophora mucronata_Transcriptome.</title>
        <authorList>
            <person name="Meera S.P."/>
            <person name="Sreeshan A."/>
            <person name="Augustine A."/>
        </authorList>
    </citation>
    <scope>NUCLEOTIDE SEQUENCE</scope>
    <source>
        <tissue evidence="1">Leaf</tissue>
    </source>
</reference>
<organism evidence="1">
    <name type="scientific">Rhizophora mucronata</name>
    <name type="common">Asiatic mangrove</name>
    <dbReference type="NCBI Taxonomy" id="61149"/>
    <lineage>
        <taxon>Eukaryota</taxon>
        <taxon>Viridiplantae</taxon>
        <taxon>Streptophyta</taxon>
        <taxon>Embryophyta</taxon>
        <taxon>Tracheophyta</taxon>
        <taxon>Spermatophyta</taxon>
        <taxon>Magnoliopsida</taxon>
        <taxon>eudicotyledons</taxon>
        <taxon>Gunneridae</taxon>
        <taxon>Pentapetalae</taxon>
        <taxon>rosids</taxon>
        <taxon>fabids</taxon>
        <taxon>Malpighiales</taxon>
        <taxon>Rhizophoraceae</taxon>
        <taxon>Rhizophora</taxon>
    </lineage>
</organism>
<name>A0A2P2PUA1_RHIMU</name>
<dbReference type="AlphaFoldDB" id="A0A2P2PUA1"/>
<proteinExistence type="predicted"/>
<evidence type="ECO:0000313" key="1">
    <source>
        <dbReference type="EMBL" id="MBX58199.1"/>
    </source>
</evidence>
<protein>
    <submittedName>
        <fullName evidence="1">Uncharacterized protein</fullName>
    </submittedName>
</protein>
<dbReference type="EMBL" id="GGEC01077715">
    <property type="protein sequence ID" value="MBX58199.1"/>
    <property type="molecule type" value="Transcribed_RNA"/>
</dbReference>
<accession>A0A2P2PUA1</accession>
<sequence length="56" mass="6732">MKCIHHLSMRFEYTVPYSVCVHYRMHHTASKEDQKGRENDKRALALIKFPVELVMR</sequence>